<dbReference type="RefSeq" id="WP_124907645.1">
    <property type="nucleotide sequence ID" value="NZ_RQJP01000003.1"/>
</dbReference>
<gene>
    <name evidence="1" type="ORF">EHT87_15925</name>
</gene>
<sequence>MKLTSIIDTIRHGVDLLKGEETVDKTYCSDKTHADEPTAQRAFDRAKEKLFAVDRWSDLSSLTADFHLYDQAGNRKTTGSPVVGDYIKVDLPGPAPENWVKVIHIIDEETRAGFTARPCADPNDKAAETEHFFSDTSTSTFHVEREGLTITACQIGKNERVNNEDAESGNRGAVNTVIAGAGWLFYQKIQWKTLTAYLVEE</sequence>
<protein>
    <submittedName>
        <fullName evidence="1">Uncharacterized protein</fullName>
    </submittedName>
</protein>
<dbReference type="AlphaFoldDB" id="A0A3P1CKK5"/>
<organism evidence="1 2">
    <name type="scientific">Larkinella knui</name>
    <dbReference type="NCBI Taxonomy" id="2025310"/>
    <lineage>
        <taxon>Bacteria</taxon>
        <taxon>Pseudomonadati</taxon>
        <taxon>Bacteroidota</taxon>
        <taxon>Cytophagia</taxon>
        <taxon>Cytophagales</taxon>
        <taxon>Spirosomataceae</taxon>
        <taxon>Larkinella</taxon>
    </lineage>
</organism>
<evidence type="ECO:0000313" key="2">
    <source>
        <dbReference type="Proteomes" id="UP000274271"/>
    </source>
</evidence>
<dbReference type="Proteomes" id="UP000274271">
    <property type="component" value="Unassembled WGS sequence"/>
</dbReference>
<evidence type="ECO:0000313" key="1">
    <source>
        <dbReference type="EMBL" id="RRB13748.1"/>
    </source>
</evidence>
<dbReference type="OrthoDB" id="947646at2"/>
<keyword evidence="2" id="KW-1185">Reference proteome</keyword>
<reference evidence="1 2" key="1">
    <citation type="submission" date="2018-11" db="EMBL/GenBank/DDBJ databases">
        <authorList>
            <person name="Zhou Z."/>
            <person name="Wang G."/>
        </authorList>
    </citation>
    <scope>NUCLEOTIDE SEQUENCE [LARGE SCALE GENOMIC DNA]</scope>
    <source>
        <strain evidence="1 2">KCTC42998</strain>
    </source>
</reference>
<comment type="caution">
    <text evidence="1">The sequence shown here is derived from an EMBL/GenBank/DDBJ whole genome shotgun (WGS) entry which is preliminary data.</text>
</comment>
<dbReference type="EMBL" id="RQJP01000003">
    <property type="protein sequence ID" value="RRB13748.1"/>
    <property type="molecule type" value="Genomic_DNA"/>
</dbReference>
<proteinExistence type="predicted"/>
<name>A0A3P1CKK5_9BACT</name>
<accession>A0A3P1CKK5</accession>